<feature type="domain" description="CBM21" evidence="2">
    <location>
        <begin position="7"/>
        <end position="62"/>
    </location>
</feature>
<dbReference type="Pfam" id="PF03370">
    <property type="entry name" value="CBM_21"/>
    <property type="match status" value="1"/>
</dbReference>
<evidence type="ECO:0000313" key="4">
    <source>
        <dbReference type="Proteomes" id="UP000324222"/>
    </source>
</evidence>
<dbReference type="EMBL" id="VSRR010108931">
    <property type="protein sequence ID" value="MPC97189.1"/>
    <property type="molecule type" value="Genomic_DNA"/>
</dbReference>
<dbReference type="GO" id="GO:2001069">
    <property type="term" value="F:glycogen binding"/>
    <property type="evidence" value="ECO:0007669"/>
    <property type="project" value="TreeGrafter"/>
</dbReference>
<dbReference type="InterPro" id="IPR038175">
    <property type="entry name" value="CBM21_dom_sf"/>
</dbReference>
<dbReference type="PANTHER" id="PTHR12307:SF53">
    <property type="entry name" value="PROTEIN PHOSPHATASE 1 REGULATORY SUBUNIT"/>
    <property type="match status" value="1"/>
</dbReference>
<dbReference type="GO" id="GO:0008157">
    <property type="term" value="F:protein phosphatase 1 binding"/>
    <property type="evidence" value="ECO:0007669"/>
    <property type="project" value="TreeGrafter"/>
</dbReference>
<organism evidence="3 4">
    <name type="scientific">Portunus trituberculatus</name>
    <name type="common">Swimming crab</name>
    <name type="synonym">Neptunus trituberculatus</name>
    <dbReference type="NCBI Taxonomy" id="210409"/>
    <lineage>
        <taxon>Eukaryota</taxon>
        <taxon>Metazoa</taxon>
        <taxon>Ecdysozoa</taxon>
        <taxon>Arthropoda</taxon>
        <taxon>Crustacea</taxon>
        <taxon>Multicrustacea</taxon>
        <taxon>Malacostraca</taxon>
        <taxon>Eumalacostraca</taxon>
        <taxon>Eucarida</taxon>
        <taxon>Decapoda</taxon>
        <taxon>Pleocyemata</taxon>
        <taxon>Brachyura</taxon>
        <taxon>Eubrachyura</taxon>
        <taxon>Portunoidea</taxon>
        <taxon>Portunidae</taxon>
        <taxon>Portuninae</taxon>
        <taxon>Portunus</taxon>
    </lineage>
</organism>
<name>A0A5B7JQP5_PORTR</name>
<dbReference type="Gene3D" id="2.60.40.2440">
    <property type="entry name" value="Carbohydrate binding type-21 domain"/>
    <property type="match status" value="1"/>
</dbReference>
<reference evidence="3 4" key="1">
    <citation type="submission" date="2019-05" db="EMBL/GenBank/DDBJ databases">
        <title>Another draft genome of Portunus trituberculatus and its Hox gene families provides insights of decapod evolution.</title>
        <authorList>
            <person name="Jeong J.-H."/>
            <person name="Song I."/>
            <person name="Kim S."/>
            <person name="Choi T."/>
            <person name="Kim D."/>
            <person name="Ryu S."/>
            <person name="Kim W."/>
        </authorList>
    </citation>
    <scope>NUCLEOTIDE SEQUENCE [LARGE SCALE GENOMIC DNA]</scope>
    <source>
        <tissue evidence="3">Muscle</tissue>
    </source>
</reference>
<accession>A0A5B7JQP5</accession>
<sequence>MILLLQATATYIPGSYDGLTDQFSFLLWGSFLQDNGALVFCVRYETLGEEFWDNNFGRNYVLQCYTTSEPQSIPGTNTVSRPQNSSMVQQHFEGGGSNSRPYHPFSSSGSPTTPHDPWITKFF</sequence>
<dbReference type="Proteomes" id="UP000324222">
    <property type="component" value="Unassembled WGS sequence"/>
</dbReference>
<evidence type="ECO:0000259" key="2">
    <source>
        <dbReference type="Pfam" id="PF03370"/>
    </source>
</evidence>
<dbReference type="InterPro" id="IPR005036">
    <property type="entry name" value="CBM21_dom"/>
</dbReference>
<dbReference type="InterPro" id="IPR050782">
    <property type="entry name" value="PP1_regulatory_subunit_3"/>
</dbReference>
<feature type="compositionally biased region" description="Polar residues" evidence="1">
    <location>
        <begin position="72"/>
        <end position="89"/>
    </location>
</feature>
<keyword evidence="4" id="KW-1185">Reference proteome</keyword>
<evidence type="ECO:0000313" key="3">
    <source>
        <dbReference type="EMBL" id="MPC97189.1"/>
    </source>
</evidence>
<dbReference type="AlphaFoldDB" id="A0A5B7JQP5"/>
<dbReference type="PANTHER" id="PTHR12307">
    <property type="entry name" value="PROTEIN PHOSPHATASE 1 REGULATORY SUBUNIT"/>
    <property type="match status" value="1"/>
</dbReference>
<protein>
    <submittedName>
        <fullName evidence="3">Glycogen-binding subunit 76A</fullName>
    </submittedName>
</protein>
<dbReference type="GO" id="GO:0000164">
    <property type="term" value="C:protein phosphatase type 1 complex"/>
    <property type="evidence" value="ECO:0007669"/>
    <property type="project" value="TreeGrafter"/>
</dbReference>
<gene>
    <name evidence="3" type="primary">Gbs-76A_1</name>
    <name evidence="3" type="ORF">E2C01_092490</name>
</gene>
<comment type="caution">
    <text evidence="3">The sequence shown here is derived from an EMBL/GenBank/DDBJ whole genome shotgun (WGS) entry which is preliminary data.</text>
</comment>
<evidence type="ECO:0000256" key="1">
    <source>
        <dbReference type="SAM" id="MobiDB-lite"/>
    </source>
</evidence>
<feature type="region of interest" description="Disordered" evidence="1">
    <location>
        <begin position="72"/>
        <end position="116"/>
    </location>
</feature>
<proteinExistence type="predicted"/>
<dbReference type="GO" id="GO:0005979">
    <property type="term" value="P:regulation of glycogen biosynthetic process"/>
    <property type="evidence" value="ECO:0007669"/>
    <property type="project" value="TreeGrafter"/>
</dbReference>
<dbReference type="OrthoDB" id="8942186at2759"/>